<evidence type="ECO:0000256" key="1">
    <source>
        <dbReference type="SAM" id="Phobius"/>
    </source>
</evidence>
<proteinExistence type="predicted"/>
<dbReference type="PANTHER" id="PTHR31721:SF1">
    <property type="entry name" value="OS07G0656700 PROTEIN"/>
    <property type="match status" value="1"/>
</dbReference>
<protein>
    <submittedName>
        <fullName evidence="2">Uncharacterized protein</fullName>
    </submittedName>
</protein>
<feature type="transmembrane region" description="Helical" evidence="1">
    <location>
        <begin position="23"/>
        <end position="41"/>
    </location>
</feature>
<accession>A0AA35ZWE5</accession>
<dbReference type="Proteomes" id="UP001177003">
    <property type="component" value="Chromosome 8"/>
</dbReference>
<evidence type="ECO:0000313" key="2">
    <source>
        <dbReference type="EMBL" id="CAI9300155.1"/>
    </source>
</evidence>
<dbReference type="EMBL" id="OX465084">
    <property type="protein sequence ID" value="CAI9300155.1"/>
    <property type="molecule type" value="Genomic_DNA"/>
</dbReference>
<keyword evidence="1" id="KW-1133">Transmembrane helix</keyword>
<keyword evidence="3" id="KW-1185">Reference proteome</keyword>
<keyword evidence="1" id="KW-0812">Transmembrane</keyword>
<dbReference type="PANTHER" id="PTHR31721">
    <property type="entry name" value="OS06G0710300 PROTEIN"/>
    <property type="match status" value="1"/>
</dbReference>
<evidence type="ECO:0000313" key="3">
    <source>
        <dbReference type="Proteomes" id="UP001177003"/>
    </source>
</evidence>
<reference evidence="2" key="1">
    <citation type="submission" date="2023-04" db="EMBL/GenBank/DDBJ databases">
        <authorList>
            <person name="Vijverberg K."/>
            <person name="Xiong W."/>
            <person name="Schranz E."/>
        </authorList>
    </citation>
    <scope>NUCLEOTIDE SEQUENCE</scope>
</reference>
<dbReference type="InterPro" id="IPR005134">
    <property type="entry name" value="UPF0114"/>
</dbReference>
<sequence length="150" mass="16565">MIFHWQSPIPVPSIDKMLTISDVYLAGTVMLIFAVGLYGLFINNAPDSIAPEDDRAIKGSSLFGMFALRERPKWMKISSLGELKTKVATPFSGFVGRIHQELYTMNIGKQSIAHLVCKEGLLGIGLTRGSSRKMQMVANTGHMEVTLEIH</sequence>
<keyword evidence="1" id="KW-0472">Membrane</keyword>
<gene>
    <name evidence="2" type="ORF">LSALG_LOCUS38815</name>
</gene>
<name>A0AA35ZWE5_LACSI</name>
<dbReference type="Pfam" id="PF03350">
    <property type="entry name" value="UPF0114"/>
    <property type="match status" value="1"/>
</dbReference>
<organism evidence="2 3">
    <name type="scientific">Lactuca saligna</name>
    <name type="common">Willowleaf lettuce</name>
    <dbReference type="NCBI Taxonomy" id="75948"/>
    <lineage>
        <taxon>Eukaryota</taxon>
        <taxon>Viridiplantae</taxon>
        <taxon>Streptophyta</taxon>
        <taxon>Embryophyta</taxon>
        <taxon>Tracheophyta</taxon>
        <taxon>Spermatophyta</taxon>
        <taxon>Magnoliopsida</taxon>
        <taxon>eudicotyledons</taxon>
        <taxon>Gunneridae</taxon>
        <taxon>Pentapetalae</taxon>
        <taxon>asterids</taxon>
        <taxon>campanulids</taxon>
        <taxon>Asterales</taxon>
        <taxon>Asteraceae</taxon>
        <taxon>Cichorioideae</taxon>
        <taxon>Cichorieae</taxon>
        <taxon>Lactucinae</taxon>
        <taxon>Lactuca</taxon>
    </lineage>
</organism>
<dbReference type="AlphaFoldDB" id="A0AA35ZWE5"/>